<feature type="domain" description="CAAX prenyl protease 2/Lysostaphin resistance protein A-like" evidence="2">
    <location>
        <begin position="147"/>
        <end position="234"/>
    </location>
</feature>
<feature type="transmembrane region" description="Helical" evidence="1">
    <location>
        <begin position="305"/>
        <end position="324"/>
    </location>
</feature>
<feature type="transmembrane region" description="Helical" evidence="1">
    <location>
        <begin position="222"/>
        <end position="243"/>
    </location>
</feature>
<dbReference type="PANTHER" id="PTHR36435">
    <property type="entry name" value="SLR1288 PROTEIN"/>
    <property type="match status" value="1"/>
</dbReference>
<keyword evidence="1" id="KW-1133">Transmembrane helix</keyword>
<accession>Q1IYD9</accession>
<reference evidence="3" key="1">
    <citation type="submission" date="2006-04" db="EMBL/GenBank/DDBJ databases">
        <title>Complete sequence of chromosome of Deinococcus geothermalis DSM 11300.</title>
        <authorList>
            <consortium name="US DOE Joint Genome Institute"/>
            <person name="Copeland A."/>
            <person name="Lucas S."/>
            <person name="Lapidus A."/>
            <person name="Barry K."/>
            <person name="Detter J.C."/>
            <person name="Glavina del Rio T."/>
            <person name="Hammon N."/>
            <person name="Israni S."/>
            <person name="Dalin E."/>
            <person name="Tice H."/>
            <person name="Pitluck S."/>
            <person name="Brettin T."/>
            <person name="Bruce D."/>
            <person name="Han C."/>
            <person name="Tapia R."/>
            <person name="Saunders E."/>
            <person name="Gilna P."/>
            <person name="Schmutz J."/>
            <person name="Larimer F."/>
            <person name="Land M."/>
            <person name="Hauser L."/>
            <person name="Kyrpides N."/>
            <person name="Kim E."/>
            <person name="Daly M.J."/>
            <person name="Fredrickson J.K."/>
            <person name="Makarova K.S."/>
            <person name="Gaidamakova E.K."/>
            <person name="Zhai M."/>
            <person name="Richardson P."/>
        </authorList>
    </citation>
    <scope>NUCLEOTIDE SEQUENCE</scope>
    <source>
        <strain evidence="3">DSM 11300</strain>
    </source>
</reference>
<keyword evidence="1" id="KW-0812">Transmembrane</keyword>
<keyword evidence="3" id="KW-0378">Hydrolase</keyword>
<keyword evidence="3" id="KW-0645">Protease</keyword>
<dbReference type="GO" id="GO:0006508">
    <property type="term" value="P:proteolysis"/>
    <property type="evidence" value="ECO:0007669"/>
    <property type="project" value="UniProtKB-KW"/>
</dbReference>
<feature type="transmembrane region" description="Helical" evidence="1">
    <location>
        <begin position="108"/>
        <end position="128"/>
    </location>
</feature>
<keyword evidence="1" id="KW-0472">Membrane</keyword>
<dbReference type="STRING" id="319795.Dgeo_1450"/>
<evidence type="ECO:0000313" key="3">
    <source>
        <dbReference type="EMBL" id="ABF45745.1"/>
    </source>
</evidence>
<feature type="transmembrane region" description="Helical" evidence="1">
    <location>
        <begin position="70"/>
        <end position="87"/>
    </location>
</feature>
<sequence>MSPPFGGGVPRLRRARLRGMTVPDATPAPLPSASLPGIRAVDGNRAALTLLLTQNVISALLLAARVPLGLALLGAFVGNVLIGLLAFRPALTALVRDTRWRTPPAWGLALAAFVLAFLASRAFALAFVTLFPQAADAAPQFLSHGPDLWVLFLAAGVLVPFAEEVAFRGLMLRGHERAAGFLVAALTSTFAFGIAHGVPLTVVGVLPLAYTLARLTQHTGSLWNAVIVHALNNSFAVVAGSWLAGRNLGDPAQAEALLKNPALALPVALGALLFGTVVLIVLHLWLKPKPDPQVRSVPGPWLSAAYLVIVLFGVASAAFTFPVVQQAFTDLRGALR</sequence>
<evidence type="ECO:0000313" key="4">
    <source>
        <dbReference type="Proteomes" id="UP000002431"/>
    </source>
</evidence>
<dbReference type="EMBL" id="CP000359">
    <property type="protein sequence ID" value="ABF45745.1"/>
    <property type="molecule type" value="Genomic_DNA"/>
</dbReference>
<dbReference type="Proteomes" id="UP000002431">
    <property type="component" value="Chromosome"/>
</dbReference>
<dbReference type="InterPro" id="IPR052710">
    <property type="entry name" value="CAAX_protease"/>
</dbReference>
<gene>
    <name evidence="3" type="ordered locus">Dgeo_1450</name>
</gene>
<dbReference type="AlphaFoldDB" id="Q1IYD9"/>
<dbReference type="PANTHER" id="PTHR36435:SF1">
    <property type="entry name" value="CAAX AMINO TERMINAL PROTEASE FAMILY PROTEIN"/>
    <property type="match status" value="1"/>
</dbReference>
<protein>
    <submittedName>
        <fullName evidence="3">CAAX amino terminal protease family protein</fullName>
    </submittedName>
</protein>
<keyword evidence="4" id="KW-1185">Reference proteome</keyword>
<name>Q1IYD9_DEIGD</name>
<dbReference type="GO" id="GO:0004175">
    <property type="term" value="F:endopeptidase activity"/>
    <property type="evidence" value="ECO:0007669"/>
    <property type="project" value="UniProtKB-ARBA"/>
</dbReference>
<feature type="transmembrane region" description="Helical" evidence="1">
    <location>
        <begin position="148"/>
        <end position="167"/>
    </location>
</feature>
<dbReference type="Pfam" id="PF02517">
    <property type="entry name" value="Rce1-like"/>
    <property type="match status" value="1"/>
</dbReference>
<evidence type="ECO:0000259" key="2">
    <source>
        <dbReference type="Pfam" id="PF02517"/>
    </source>
</evidence>
<dbReference type="KEGG" id="dge:Dgeo_1450"/>
<dbReference type="GO" id="GO:0080120">
    <property type="term" value="P:CAAX-box protein maturation"/>
    <property type="evidence" value="ECO:0007669"/>
    <property type="project" value="UniProtKB-ARBA"/>
</dbReference>
<organism evidence="3 4">
    <name type="scientific">Deinococcus geothermalis (strain DSM 11300 / CIP 105573 / AG-3a)</name>
    <dbReference type="NCBI Taxonomy" id="319795"/>
    <lineage>
        <taxon>Bacteria</taxon>
        <taxon>Thermotogati</taxon>
        <taxon>Deinococcota</taxon>
        <taxon>Deinococci</taxon>
        <taxon>Deinococcales</taxon>
        <taxon>Deinococcaceae</taxon>
        <taxon>Deinococcus</taxon>
    </lineage>
</organism>
<feature type="transmembrane region" description="Helical" evidence="1">
    <location>
        <begin position="179"/>
        <end position="210"/>
    </location>
</feature>
<dbReference type="MEROPS" id="G05.A04"/>
<evidence type="ECO:0000256" key="1">
    <source>
        <dbReference type="SAM" id="Phobius"/>
    </source>
</evidence>
<proteinExistence type="predicted"/>
<dbReference type="HOGENOM" id="CLU_902306_0_0_0"/>
<dbReference type="InterPro" id="IPR003675">
    <property type="entry name" value="Rce1/LyrA-like_dom"/>
</dbReference>
<dbReference type="eggNOG" id="COG1266">
    <property type="taxonomic scope" value="Bacteria"/>
</dbReference>
<feature type="transmembrane region" description="Helical" evidence="1">
    <location>
        <begin position="263"/>
        <end position="285"/>
    </location>
</feature>